<comment type="subcellular location">
    <subcellularLocation>
        <location evidence="1">Membrane</location>
        <topology evidence="1">Multi-pass membrane protein</topology>
    </subcellularLocation>
</comment>
<dbReference type="RefSeq" id="WP_050429875.1">
    <property type="nucleotide sequence ID" value="NZ_CP012159.1"/>
</dbReference>
<dbReference type="InterPro" id="IPR007016">
    <property type="entry name" value="O-antigen_ligase-rel_domated"/>
</dbReference>
<evidence type="ECO:0000256" key="5">
    <source>
        <dbReference type="SAM" id="Phobius"/>
    </source>
</evidence>
<dbReference type="PANTHER" id="PTHR37422">
    <property type="entry name" value="TEICHURONIC ACID BIOSYNTHESIS PROTEIN TUAE"/>
    <property type="match status" value="1"/>
</dbReference>
<evidence type="ECO:0000259" key="6">
    <source>
        <dbReference type="Pfam" id="PF04932"/>
    </source>
</evidence>
<feature type="transmembrane region" description="Helical" evidence="5">
    <location>
        <begin position="399"/>
        <end position="417"/>
    </location>
</feature>
<dbReference type="SUPFAM" id="SSF48452">
    <property type="entry name" value="TPR-like"/>
    <property type="match status" value="1"/>
</dbReference>
<dbReference type="KEGG" id="ccro:CMC5_016640"/>
<evidence type="ECO:0000313" key="7">
    <source>
        <dbReference type="EMBL" id="AKT37523.1"/>
    </source>
</evidence>
<accession>A0A0K1EAB4</accession>
<dbReference type="Pfam" id="PF04932">
    <property type="entry name" value="Wzy_C"/>
    <property type="match status" value="1"/>
</dbReference>
<organism evidence="7 8">
    <name type="scientific">Chondromyces crocatus</name>
    <dbReference type="NCBI Taxonomy" id="52"/>
    <lineage>
        <taxon>Bacteria</taxon>
        <taxon>Pseudomonadati</taxon>
        <taxon>Myxococcota</taxon>
        <taxon>Polyangia</taxon>
        <taxon>Polyangiales</taxon>
        <taxon>Polyangiaceae</taxon>
        <taxon>Chondromyces</taxon>
    </lineage>
</organism>
<reference evidence="7 8" key="1">
    <citation type="submission" date="2015-07" db="EMBL/GenBank/DDBJ databases">
        <title>Genome analysis of myxobacterium Chondromyces crocatus Cm c5 reveals a high potential for natural compound synthesis and the genetic basis for the loss of fruiting body formation.</title>
        <authorList>
            <person name="Zaburannyi N."/>
            <person name="Bunk B."/>
            <person name="Maier J."/>
            <person name="Overmann J."/>
            <person name="Mueller R."/>
        </authorList>
    </citation>
    <scope>NUCLEOTIDE SEQUENCE [LARGE SCALE GENOMIC DNA]</scope>
    <source>
        <strain evidence="7 8">Cm c5</strain>
    </source>
</reference>
<feature type="transmembrane region" description="Helical" evidence="5">
    <location>
        <begin position="257"/>
        <end position="275"/>
    </location>
</feature>
<dbReference type="InterPro" id="IPR051533">
    <property type="entry name" value="WaaL-like"/>
</dbReference>
<feature type="transmembrane region" description="Helical" evidence="5">
    <location>
        <begin position="74"/>
        <end position="94"/>
    </location>
</feature>
<feature type="transmembrane region" description="Helical" evidence="5">
    <location>
        <begin position="287"/>
        <end position="313"/>
    </location>
</feature>
<keyword evidence="7" id="KW-0436">Ligase</keyword>
<feature type="transmembrane region" description="Helical" evidence="5">
    <location>
        <begin position="471"/>
        <end position="489"/>
    </location>
</feature>
<feature type="transmembrane region" description="Helical" evidence="5">
    <location>
        <begin position="162"/>
        <end position="189"/>
    </location>
</feature>
<sequence length="873" mass="92710">MRPGQRSARGGGEARRRQAAAAAWTLAIPVVGSVLAIGAVHTPVLLAVSLCVLGAVAQCLHLRDRPARTPTPVFVLLALAAVCLLQTIPLPLAWLERISPTTADVWSRAFLPFGEPPPLRAPLSLDPSASLVQALAWATYAGVFHAAAAVSSRRGAAWGITLVFASASAAALTTLTHGLAGATQVFGLYTPQFPAAPWHVGPLLNPNNLAGYLDLGTFCGVGLYLMRRPLLPRWLVGAGIALLVAITITSASRAGLAVLPIGAALLVALLSRRTTRGQADVPAPRRALLGLALVALGGGAALAVLGSSSMIWLELGERDTSKLDLFRSILPMLRDYPWLGVGRGAFESVYPAYRAAPGNVVFTHAENFLLQWAAEWGLPIALAALLALVWALRPSRLGVPRSAAATGAWVGVVVLLLQNLADLALEVPAIPIAIATVLGSLWGDGRRRGAPARATSSDEWPTHALAWRRPASLIALGLAGLALATLVALRGGPDLDTDRASARASLTTWKPGQPLEPVLQHLREATLRHPADPYFPLLGASLAWQSERDNPIPWLQRTLERSQRNGRAHLLLADVLADRGARSQALLELRFAVEDDLELVSAAALRAIRWTRSWSELERAAPEGKQGAPLIAALARYLDRPGEEEQRLHAAREALRRDPGAIDPRWVLGDLLIGTLDGRPVGGLCEGAQRAGCGEDIEAHARAIEVASRRSFLAPDLRARWLMAEGRPAQAEQLLAEACNRVTERAPCLKLRVRAAALADLPPRLAAATRDLLGEACGPPTSCAQAATWLGDLMASRKAWGTSLAHYERAVVEEPTEARWEKLAESAIAAGSLVRAVEALDKVLRARGGHDPALEARITSLKARAAGNLLLTP</sequence>
<keyword evidence="8" id="KW-1185">Reference proteome</keyword>
<feature type="transmembrane region" description="Helical" evidence="5">
    <location>
        <begin position="233"/>
        <end position="251"/>
    </location>
</feature>
<evidence type="ECO:0000256" key="3">
    <source>
        <dbReference type="ARBA" id="ARBA00022989"/>
    </source>
</evidence>
<gene>
    <name evidence="7" type="ORF">CMC5_016640</name>
</gene>
<evidence type="ECO:0000313" key="8">
    <source>
        <dbReference type="Proteomes" id="UP000067626"/>
    </source>
</evidence>
<dbReference type="AlphaFoldDB" id="A0A0K1EAB4"/>
<protein>
    <submittedName>
        <fullName evidence="7">LPS lipooligosaccharide O-antigen ligase</fullName>
    </submittedName>
</protein>
<dbReference type="EMBL" id="CP012159">
    <property type="protein sequence ID" value="AKT37523.1"/>
    <property type="molecule type" value="Genomic_DNA"/>
</dbReference>
<evidence type="ECO:0000256" key="2">
    <source>
        <dbReference type="ARBA" id="ARBA00022692"/>
    </source>
</evidence>
<feature type="transmembrane region" description="Helical" evidence="5">
    <location>
        <begin position="21"/>
        <end position="38"/>
    </location>
</feature>
<keyword evidence="4 5" id="KW-0472">Membrane</keyword>
<dbReference type="GO" id="GO:0016020">
    <property type="term" value="C:membrane"/>
    <property type="evidence" value="ECO:0007669"/>
    <property type="project" value="UniProtKB-SubCell"/>
</dbReference>
<name>A0A0K1EAB4_CHOCO</name>
<dbReference type="PANTHER" id="PTHR37422:SF13">
    <property type="entry name" value="LIPOPOLYSACCHARIDE BIOSYNTHESIS PROTEIN PA4999-RELATED"/>
    <property type="match status" value="1"/>
</dbReference>
<dbReference type="STRING" id="52.CMC5_016640"/>
<evidence type="ECO:0000256" key="4">
    <source>
        <dbReference type="ARBA" id="ARBA00023136"/>
    </source>
</evidence>
<dbReference type="OrthoDB" id="5487651at2"/>
<feature type="transmembrane region" description="Helical" evidence="5">
    <location>
        <begin position="209"/>
        <end position="226"/>
    </location>
</feature>
<keyword evidence="2 5" id="KW-0812">Transmembrane</keyword>
<feature type="transmembrane region" description="Helical" evidence="5">
    <location>
        <begin position="44"/>
        <end position="62"/>
    </location>
</feature>
<feature type="transmembrane region" description="Helical" evidence="5">
    <location>
        <begin position="376"/>
        <end position="392"/>
    </location>
</feature>
<dbReference type="Gene3D" id="1.25.40.10">
    <property type="entry name" value="Tetratricopeptide repeat domain"/>
    <property type="match status" value="1"/>
</dbReference>
<evidence type="ECO:0000256" key="1">
    <source>
        <dbReference type="ARBA" id="ARBA00004141"/>
    </source>
</evidence>
<keyword evidence="3 5" id="KW-1133">Transmembrane helix</keyword>
<feature type="transmembrane region" description="Helical" evidence="5">
    <location>
        <begin position="131"/>
        <end position="150"/>
    </location>
</feature>
<feature type="domain" description="O-antigen ligase-related" evidence="6">
    <location>
        <begin position="239"/>
        <end position="382"/>
    </location>
</feature>
<dbReference type="GO" id="GO:0016874">
    <property type="term" value="F:ligase activity"/>
    <property type="evidence" value="ECO:0007669"/>
    <property type="project" value="UniProtKB-KW"/>
</dbReference>
<dbReference type="InterPro" id="IPR011990">
    <property type="entry name" value="TPR-like_helical_dom_sf"/>
</dbReference>
<proteinExistence type="predicted"/>
<dbReference type="Proteomes" id="UP000067626">
    <property type="component" value="Chromosome"/>
</dbReference>
<feature type="transmembrane region" description="Helical" evidence="5">
    <location>
        <begin position="423"/>
        <end position="443"/>
    </location>
</feature>